<keyword evidence="1" id="KW-0378">Hydrolase</keyword>
<proteinExistence type="predicted"/>
<dbReference type="RefSeq" id="WP_206573688.1">
    <property type="nucleotide sequence ID" value="NZ_JAFKCV010000004.1"/>
</dbReference>
<keyword evidence="2" id="KW-1185">Reference proteome</keyword>
<dbReference type="InterPro" id="IPR029058">
    <property type="entry name" value="AB_hydrolase_fold"/>
</dbReference>
<gene>
    <name evidence="1" type="ORF">J0A66_10165</name>
</gene>
<name>A0A939IRF2_9ALTE</name>
<comment type="caution">
    <text evidence="1">The sequence shown here is derived from an EMBL/GenBank/DDBJ whole genome shotgun (WGS) entry which is preliminary data.</text>
</comment>
<dbReference type="SUPFAM" id="SSF53474">
    <property type="entry name" value="alpha/beta-Hydrolases"/>
    <property type="match status" value="1"/>
</dbReference>
<evidence type="ECO:0000313" key="2">
    <source>
        <dbReference type="Proteomes" id="UP000664654"/>
    </source>
</evidence>
<dbReference type="Proteomes" id="UP000664654">
    <property type="component" value="Unassembled WGS sequence"/>
</dbReference>
<accession>A0A939IRF2</accession>
<dbReference type="GO" id="GO:0016787">
    <property type="term" value="F:hydrolase activity"/>
    <property type="evidence" value="ECO:0007669"/>
    <property type="project" value="UniProtKB-KW"/>
</dbReference>
<dbReference type="Gene3D" id="3.40.50.1820">
    <property type="entry name" value="alpha/beta hydrolase"/>
    <property type="match status" value="1"/>
</dbReference>
<dbReference type="AlphaFoldDB" id="A0A939IRF2"/>
<dbReference type="PROSITE" id="PS51257">
    <property type="entry name" value="PROKAR_LIPOPROTEIN"/>
    <property type="match status" value="1"/>
</dbReference>
<evidence type="ECO:0000313" key="1">
    <source>
        <dbReference type="EMBL" id="MBN7825587.1"/>
    </source>
</evidence>
<reference evidence="1" key="1">
    <citation type="submission" date="2021-03" db="EMBL/GenBank/DDBJ databases">
        <title>novel species isolated from a fishpond in China.</title>
        <authorList>
            <person name="Lu H."/>
            <person name="Cai Z."/>
        </authorList>
    </citation>
    <scope>NUCLEOTIDE SEQUENCE</scope>
    <source>
        <strain evidence="1">JCM 30855</strain>
    </source>
</reference>
<dbReference type="EMBL" id="JAFKCV010000004">
    <property type="protein sequence ID" value="MBN7825587.1"/>
    <property type="molecule type" value="Genomic_DNA"/>
</dbReference>
<protein>
    <submittedName>
        <fullName evidence="1">Alpha/beta hydrolase</fullName>
    </submittedName>
</protein>
<organism evidence="1 2">
    <name type="scientific">Bowmanella dokdonensis</name>
    <dbReference type="NCBI Taxonomy" id="751969"/>
    <lineage>
        <taxon>Bacteria</taxon>
        <taxon>Pseudomonadati</taxon>
        <taxon>Pseudomonadota</taxon>
        <taxon>Gammaproteobacteria</taxon>
        <taxon>Alteromonadales</taxon>
        <taxon>Alteromonadaceae</taxon>
        <taxon>Bowmanella</taxon>
    </lineage>
</organism>
<sequence>MSLFLRYLTLGVLFAALSGCSSARFVQWQPLQNSVPGVSKSPMSESIRTSLLTQLATGRKLTQSQLRHCLTSSTPQPPDDWQRAIRLVCTHLWLGRIETDPQLRFGLIQSYNTQLEQLARLLYQQGSFAGNKALPGLTLSLQLPIDESGQLFSRYWFETELTALGYSRSADTPAGLGVPLAAYRANTGQGRDRWYPPEGIFRGVSLVLQDFAVDGPNLHLQLEGIYQQQRSNWHIGQNLYPLALDAGTAYLMLLEHADLDAISWSGLFDADKVEERLGIYLLEPYSPDKIPVLMIHGLSSNPYIWSHLSWRIFTRPDLAKRYQVWHAFYPSGPPPFFNAMRLRVVTEKLRHALSPALDDLAVNNMLLVGHSMGGIVARMYVTDSGDRLWKRTFTVKPDQLGLDPDSLAQVEDIFIFSARPYVKALVTLDTPHRGSAMAASTLGSVASAMVSLPGRFTGLFARLGGQLKQVLTGEMLPFLGDFGPNSIQVLAPGHPLMDELAAIPAADWVEWYSVVGNNTRYACPDDCERISDGVVPYASAHQPYAFREIVVPSEHDSYRHGASLDLIEEAMESVWRTAEAPAAKE</sequence>